<dbReference type="GO" id="GO:0031763">
    <property type="term" value="F:galanin receptor binding"/>
    <property type="evidence" value="ECO:0007669"/>
    <property type="project" value="TreeGrafter"/>
</dbReference>
<keyword evidence="5" id="KW-0527">Neuropeptide</keyword>
<dbReference type="STRING" id="7994.ENSAMXP00000031072"/>
<evidence type="ECO:0000256" key="2">
    <source>
        <dbReference type="ARBA" id="ARBA00006871"/>
    </source>
</evidence>
<dbReference type="GO" id="GO:0005184">
    <property type="term" value="F:neuropeptide hormone activity"/>
    <property type="evidence" value="ECO:0007669"/>
    <property type="project" value="TreeGrafter"/>
</dbReference>
<keyword evidence="4" id="KW-0372">Hormone</keyword>
<reference evidence="8" key="4">
    <citation type="submission" date="2025-09" db="UniProtKB">
        <authorList>
            <consortium name="Ensembl"/>
        </authorList>
    </citation>
    <scope>IDENTIFICATION</scope>
</reference>
<dbReference type="PANTHER" id="PTHR16839:SF1">
    <property type="entry name" value="GALANIN PEPTIDES"/>
    <property type="match status" value="1"/>
</dbReference>
<name>A0A3B1IMD9_ASTMX</name>
<sequence>MQMSFTLLCVSLWVLSAQFSKTHATAFTAPEKRGWTLNSAGYLLGPYAQRTLTVRHGGGVGKRNRWEENISKLPAHQPSHRSLTDEPNLHSLVDFLVYLRMKENEVTEESNSSIFDEMTQ</sequence>
<dbReference type="InParanoid" id="A0A3B1IMD9"/>
<dbReference type="Ensembl" id="ENSAMXT00000047206.1">
    <property type="protein sequence ID" value="ENSAMXP00000031072.1"/>
    <property type="gene ID" value="ENSAMXG00000041060.1"/>
</dbReference>
<evidence type="ECO:0000313" key="9">
    <source>
        <dbReference type="Proteomes" id="UP000018467"/>
    </source>
</evidence>
<comment type="similarity">
    <text evidence="2">Belongs to the galanin family.</text>
</comment>
<dbReference type="PANTHER" id="PTHR16839">
    <property type="entry name" value="GALANIN"/>
    <property type="match status" value="1"/>
</dbReference>
<keyword evidence="9" id="KW-1185">Reference proteome</keyword>
<dbReference type="GO" id="GO:0030141">
    <property type="term" value="C:secretory granule"/>
    <property type="evidence" value="ECO:0007669"/>
    <property type="project" value="TreeGrafter"/>
</dbReference>
<dbReference type="Proteomes" id="UP000018467">
    <property type="component" value="Unassembled WGS sequence"/>
</dbReference>
<evidence type="ECO:0000256" key="6">
    <source>
        <dbReference type="SAM" id="SignalP"/>
    </source>
</evidence>
<dbReference type="Bgee" id="ENSAMXG00000041060">
    <property type="expression patterns" value="Expressed in brain"/>
</dbReference>
<proteinExistence type="inferred from homology"/>
<feature type="domain" description="Galanin" evidence="7">
    <location>
        <begin position="34"/>
        <end position="46"/>
    </location>
</feature>
<evidence type="ECO:0000256" key="4">
    <source>
        <dbReference type="ARBA" id="ARBA00022702"/>
    </source>
</evidence>
<reference evidence="9" key="1">
    <citation type="submission" date="2013-03" db="EMBL/GenBank/DDBJ databases">
        <authorList>
            <person name="Jeffery W."/>
            <person name="Warren W."/>
            <person name="Wilson R.K."/>
        </authorList>
    </citation>
    <scope>NUCLEOTIDE SEQUENCE</scope>
    <source>
        <strain evidence="9">female</strain>
    </source>
</reference>
<dbReference type="GO" id="GO:0007218">
    <property type="term" value="P:neuropeptide signaling pathway"/>
    <property type="evidence" value="ECO:0007669"/>
    <property type="project" value="UniProtKB-KW"/>
</dbReference>
<reference evidence="8" key="3">
    <citation type="submission" date="2025-08" db="UniProtKB">
        <authorList>
            <consortium name="Ensembl"/>
        </authorList>
    </citation>
    <scope>IDENTIFICATION</scope>
</reference>
<evidence type="ECO:0000313" key="8">
    <source>
        <dbReference type="Ensembl" id="ENSAMXP00000031072.1"/>
    </source>
</evidence>
<protein>
    <submittedName>
        <fullName evidence="8">Galanin-like</fullName>
    </submittedName>
</protein>
<dbReference type="InterPro" id="IPR008175">
    <property type="entry name" value="Galanin_pre"/>
</dbReference>
<evidence type="ECO:0000256" key="3">
    <source>
        <dbReference type="ARBA" id="ARBA00022525"/>
    </source>
</evidence>
<organism evidence="8 9">
    <name type="scientific">Astyanax mexicanus</name>
    <name type="common">Blind cave fish</name>
    <name type="synonym">Astyanax fasciatus mexicanus</name>
    <dbReference type="NCBI Taxonomy" id="7994"/>
    <lineage>
        <taxon>Eukaryota</taxon>
        <taxon>Metazoa</taxon>
        <taxon>Chordata</taxon>
        <taxon>Craniata</taxon>
        <taxon>Vertebrata</taxon>
        <taxon>Euteleostomi</taxon>
        <taxon>Actinopterygii</taxon>
        <taxon>Neopterygii</taxon>
        <taxon>Teleostei</taxon>
        <taxon>Ostariophysi</taxon>
        <taxon>Characiformes</taxon>
        <taxon>Characoidei</taxon>
        <taxon>Acestrorhamphidae</taxon>
        <taxon>Acestrorhamphinae</taxon>
        <taxon>Astyanax</taxon>
    </lineage>
</organism>
<reference evidence="9" key="2">
    <citation type="journal article" date="2014" name="Nat. Commun.">
        <title>The cavefish genome reveals candidate genes for eye loss.</title>
        <authorList>
            <person name="McGaugh S.E."/>
            <person name="Gross J.B."/>
            <person name="Aken B."/>
            <person name="Blin M."/>
            <person name="Borowsky R."/>
            <person name="Chalopin D."/>
            <person name="Hinaux H."/>
            <person name="Jeffery W.R."/>
            <person name="Keene A."/>
            <person name="Ma L."/>
            <person name="Minx P."/>
            <person name="Murphy D."/>
            <person name="O'Quin K.E."/>
            <person name="Retaux S."/>
            <person name="Rohner N."/>
            <person name="Searle S.M."/>
            <person name="Stahl B.A."/>
            <person name="Tabin C."/>
            <person name="Volff J.N."/>
            <person name="Yoshizawa M."/>
            <person name="Warren W.C."/>
        </authorList>
    </citation>
    <scope>NUCLEOTIDE SEQUENCE [LARGE SCALE GENOMIC DNA]</scope>
    <source>
        <strain evidence="9">female</strain>
    </source>
</reference>
<dbReference type="PROSITE" id="PS00861">
    <property type="entry name" value="GALANIN"/>
    <property type="match status" value="1"/>
</dbReference>
<dbReference type="GO" id="GO:0005615">
    <property type="term" value="C:extracellular space"/>
    <property type="evidence" value="ECO:0007669"/>
    <property type="project" value="TreeGrafter"/>
</dbReference>
<evidence type="ECO:0000259" key="7">
    <source>
        <dbReference type="PROSITE" id="PS00861"/>
    </source>
</evidence>
<evidence type="ECO:0000256" key="5">
    <source>
        <dbReference type="ARBA" id="ARBA00023320"/>
    </source>
</evidence>
<feature type="signal peptide" evidence="6">
    <location>
        <begin position="1"/>
        <end position="24"/>
    </location>
</feature>
<dbReference type="AlphaFoldDB" id="A0A3B1IMD9"/>
<comment type="subcellular location">
    <subcellularLocation>
        <location evidence="1">Secreted</location>
    </subcellularLocation>
</comment>
<feature type="chain" id="PRO_5017185826" evidence="6">
    <location>
        <begin position="25"/>
        <end position="120"/>
    </location>
</feature>
<evidence type="ECO:0000256" key="1">
    <source>
        <dbReference type="ARBA" id="ARBA00004613"/>
    </source>
</evidence>
<dbReference type="GeneTree" id="ENSGT00990000204711"/>
<dbReference type="Pfam" id="PF01296">
    <property type="entry name" value="Galanin"/>
    <property type="match status" value="1"/>
</dbReference>
<dbReference type="InterPro" id="IPR008174">
    <property type="entry name" value="Galanin"/>
</dbReference>
<keyword evidence="3" id="KW-0964">Secreted</keyword>
<keyword evidence="6" id="KW-0732">Signal</keyword>
<accession>A0A3B1IMD9</accession>